<dbReference type="InterPro" id="IPR036291">
    <property type="entry name" value="NAD(P)-bd_dom_sf"/>
</dbReference>
<proteinExistence type="predicted"/>
<organism evidence="5">
    <name type="scientific">freshwater metagenome</name>
    <dbReference type="NCBI Taxonomy" id="449393"/>
    <lineage>
        <taxon>unclassified sequences</taxon>
        <taxon>metagenomes</taxon>
        <taxon>ecological metagenomes</taxon>
    </lineage>
</organism>
<evidence type="ECO:0000313" key="3">
    <source>
        <dbReference type="EMBL" id="CAB4755427.1"/>
    </source>
</evidence>
<evidence type="ECO:0000313" key="4">
    <source>
        <dbReference type="EMBL" id="CAB4813682.1"/>
    </source>
</evidence>
<dbReference type="PANTHER" id="PTHR11606:SF13">
    <property type="entry name" value="GLUTAMATE DEHYDROGENASE 1, MITOCHONDRIAL"/>
    <property type="match status" value="1"/>
</dbReference>
<dbReference type="EMBL" id="CAFBOS010000026">
    <property type="protein sequence ID" value="CAB4985257.1"/>
    <property type="molecule type" value="Genomic_DNA"/>
</dbReference>
<dbReference type="Gene3D" id="3.40.50.10860">
    <property type="entry name" value="Leucine Dehydrogenase, chain A, domain 1"/>
    <property type="match status" value="1"/>
</dbReference>
<feature type="domain" description="Glutamate/phenylalanine/leucine/valine/L-tryptophan dehydrogenase C-terminal" evidence="2">
    <location>
        <begin position="115"/>
        <end position="325"/>
    </location>
</feature>
<evidence type="ECO:0000313" key="5">
    <source>
        <dbReference type="EMBL" id="CAB4912559.1"/>
    </source>
</evidence>
<dbReference type="Gene3D" id="3.40.50.720">
    <property type="entry name" value="NAD(P)-binding Rossmann-like Domain"/>
    <property type="match status" value="1"/>
</dbReference>
<dbReference type="EMBL" id="CAFBMH010000057">
    <property type="protein sequence ID" value="CAB4912559.1"/>
    <property type="molecule type" value="Genomic_DNA"/>
</dbReference>
<protein>
    <submittedName>
        <fullName evidence="5">Unannotated protein</fullName>
    </submittedName>
</protein>
<reference evidence="5" key="1">
    <citation type="submission" date="2020-05" db="EMBL/GenBank/DDBJ databases">
        <authorList>
            <person name="Chiriac C."/>
            <person name="Salcher M."/>
            <person name="Ghai R."/>
            <person name="Kavagutti S V."/>
        </authorList>
    </citation>
    <scope>NUCLEOTIDE SEQUENCE</scope>
</reference>
<gene>
    <name evidence="3" type="ORF">UFOPK2754_02068</name>
    <name evidence="4" type="ORF">UFOPK3139_00194</name>
    <name evidence="5" type="ORF">UFOPK3543_01605</name>
    <name evidence="6" type="ORF">UFOPK3967_00635</name>
</gene>
<dbReference type="PANTHER" id="PTHR11606">
    <property type="entry name" value="GLUTAMATE DEHYDROGENASE"/>
    <property type="match status" value="1"/>
</dbReference>
<sequence length="330" mass="32845">MRTITLSTVDAFVIVDLDDAPVSTGIVRQGPKILPSGAEDLARSLTYTYAALGMQRGGASAGINAPDDAKDDAIAAFATELAPQATTLLIGPGKGVTAADLAGLRTNDPRVALTGAQHDSLVAAGAVAAAAHSLGGLDGARVAIEGFGAPSKALVAQLLAQGARVVGIATAKGSLRNPDGFSAEDLAAGAALVGEGADPAFKVLGVECDVLFAGSKIGAIDHKGAAFLTAKAVVPTSTIPVTAKALAALQRAGIAVLPDFVTLAGPVLAAWGAASRDDAALLAETTATVRAILDEVAGHADGPLLASCYRAEAFLGTWQTKLPFGRPLSA</sequence>
<dbReference type="GO" id="GO:0004352">
    <property type="term" value="F:glutamate dehydrogenase (NAD+) activity"/>
    <property type="evidence" value="ECO:0007669"/>
    <property type="project" value="TreeGrafter"/>
</dbReference>
<keyword evidence="1" id="KW-0560">Oxidoreductase</keyword>
<dbReference type="GO" id="GO:0006538">
    <property type="term" value="P:L-glutamate catabolic process"/>
    <property type="evidence" value="ECO:0007669"/>
    <property type="project" value="TreeGrafter"/>
</dbReference>
<dbReference type="Pfam" id="PF00208">
    <property type="entry name" value="ELFV_dehydrog"/>
    <property type="match status" value="1"/>
</dbReference>
<dbReference type="InterPro" id="IPR006096">
    <property type="entry name" value="Glu/Leu/Phe/Val/Trp_DH_C"/>
</dbReference>
<evidence type="ECO:0000313" key="6">
    <source>
        <dbReference type="EMBL" id="CAB4985257.1"/>
    </source>
</evidence>
<name>A0A6J7H9Z1_9ZZZZ</name>
<evidence type="ECO:0000259" key="2">
    <source>
        <dbReference type="SMART" id="SM00839"/>
    </source>
</evidence>
<evidence type="ECO:0000256" key="1">
    <source>
        <dbReference type="ARBA" id="ARBA00023002"/>
    </source>
</evidence>
<dbReference type="AlphaFoldDB" id="A0A6J7H9Z1"/>
<accession>A0A6J7H9Z1</accession>
<dbReference type="SUPFAM" id="SSF51735">
    <property type="entry name" value="NAD(P)-binding Rossmann-fold domains"/>
    <property type="match status" value="1"/>
</dbReference>
<dbReference type="SMART" id="SM00839">
    <property type="entry name" value="ELFV_dehydrog"/>
    <property type="match status" value="1"/>
</dbReference>
<dbReference type="EMBL" id="CAEZYR010000081">
    <property type="protein sequence ID" value="CAB4755427.1"/>
    <property type="molecule type" value="Genomic_DNA"/>
</dbReference>
<dbReference type="EMBL" id="CAFABA010000004">
    <property type="protein sequence ID" value="CAB4813682.1"/>
    <property type="molecule type" value="Genomic_DNA"/>
</dbReference>